<gene>
    <name evidence="1" type="ORF">BC938DRAFT_482508</name>
</gene>
<dbReference type="Proteomes" id="UP000274822">
    <property type="component" value="Unassembled WGS sequence"/>
</dbReference>
<feature type="non-terminal residue" evidence="1">
    <location>
        <position position="144"/>
    </location>
</feature>
<protein>
    <submittedName>
        <fullName evidence="1">Uncharacterized protein</fullName>
    </submittedName>
</protein>
<evidence type="ECO:0000313" key="2">
    <source>
        <dbReference type="Proteomes" id="UP000274822"/>
    </source>
</evidence>
<comment type="caution">
    <text evidence="1">The sequence shown here is derived from an EMBL/GenBank/DDBJ whole genome shotgun (WGS) entry which is preliminary data.</text>
</comment>
<sequence length="144" mass="16829">MPPKFRLTEKLRECLYYPDYWDRDPNLWGDVVDWDIYFAKKMPSCTPRDSHMALSVDLDLILEEISTDNFAYRKALVLRATLKKGDIDVSKIWKKHAKKVKTIGVNKRITKETINDKISNIAMHATANAAEEEFTKEHSRNSKR</sequence>
<dbReference type="AlphaFoldDB" id="A0A433QDW3"/>
<accession>A0A433QDW3</accession>
<keyword evidence="2" id="KW-1185">Reference proteome</keyword>
<dbReference type="EMBL" id="RBNJ01007407">
    <property type="protein sequence ID" value="RUS27968.1"/>
    <property type="molecule type" value="Genomic_DNA"/>
</dbReference>
<reference evidence="1 2" key="1">
    <citation type="journal article" date="2018" name="New Phytol.">
        <title>Phylogenomics of Endogonaceae and evolution of mycorrhizas within Mucoromycota.</title>
        <authorList>
            <person name="Chang Y."/>
            <person name="Desiro A."/>
            <person name="Na H."/>
            <person name="Sandor L."/>
            <person name="Lipzen A."/>
            <person name="Clum A."/>
            <person name="Barry K."/>
            <person name="Grigoriev I.V."/>
            <person name="Martin F.M."/>
            <person name="Stajich J.E."/>
            <person name="Smith M.E."/>
            <person name="Bonito G."/>
            <person name="Spatafora J.W."/>
        </authorList>
    </citation>
    <scope>NUCLEOTIDE SEQUENCE [LARGE SCALE GENOMIC DNA]</scope>
    <source>
        <strain evidence="1 2">AD002</strain>
    </source>
</reference>
<organism evidence="1 2">
    <name type="scientific">Jimgerdemannia flammicorona</name>
    <dbReference type="NCBI Taxonomy" id="994334"/>
    <lineage>
        <taxon>Eukaryota</taxon>
        <taxon>Fungi</taxon>
        <taxon>Fungi incertae sedis</taxon>
        <taxon>Mucoromycota</taxon>
        <taxon>Mucoromycotina</taxon>
        <taxon>Endogonomycetes</taxon>
        <taxon>Endogonales</taxon>
        <taxon>Endogonaceae</taxon>
        <taxon>Jimgerdemannia</taxon>
    </lineage>
</organism>
<evidence type="ECO:0000313" key="1">
    <source>
        <dbReference type="EMBL" id="RUS27968.1"/>
    </source>
</evidence>
<proteinExistence type="predicted"/>
<name>A0A433QDW3_9FUNG</name>